<proteinExistence type="predicted"/>
<keyword evidence="2" id="KW-1185">Reference proteome</keyword>
<sequence>MNAAPITTATAKSNTLPLRANSLNSFNICIVPFYVKCKTNYTTYNKFSKYYIYANLIMKKTFDILVEVY</sequence>
<name>A0ABN5W3Y5_9STAP</name>
<protein>
    <submittedName>
        <fullName evidence="1">Uncharacterized protein</fullName>
    </submittedName>
</protein>
<evidence type="ECO:0000313" key="1">
    <source>
        <dbReference type="EMBL" id="BBD92601.1"/>
    </source>
</evidence>
<dbReference type="Proteomes" id="UP000274772">
    <property type="component" value="Chromosome"/>
</dbReference>
<gene>
    <name evidence="1" type="ORF">JMUB590_1543</name>
</gene>
<evidence type="ECO:0000313" key="2">
    <source>
        <dbReference type="Proteomes" id="UP000274772"/>
    </source>
</evidence>
<organism evidence="1 2">
    <name type="scientific">Staphylococcus caprae</name>
    <dbReference type="NCBI Taxonomy" id="29380"/>
    <lineage>
        <taxon>Bacteria</taxon>
        <taxon>Bacillati</taxon>
        <taxon>Bacillota</taxon>
        <taxon>Bacilli</taxon>
        <taxon>Bacillales</taxon>
        <taxon>Staphylococcaceae</taxon>
        <taxon>Staphylococcus</taxon>
    </lineage>
</organism>
<accession>A0ABN5W3Y5</accession>
<reference evidence="1 2" key="1">
    <citation type="submission" date="2018-05" db="EMBL/GenBank/DDBJ databases">
        <title>Complete genome sequencing of three human clinical isolates of Staphylococcus caprae reveals virulence factors similar to those of S. epidermidis and S. capitis.</title>
        <authorList>
            <person name="Watanabe S."/>
            <person name="Cui L."/>
        </authorList>
    </citation>
    <scope>NUCLEOTIDE SEQUENCE [LARGE SCALE GENOMIC DNA]</scope>
    <source>
        <strain evidence="1 2">JMUB590</strain>
    </source>
</reference>
<dbReference type="EMBL" id="AP018586">
    <property type="protein sequence ID" value="BBD92601.1"/>
    <property type="molecule type" value="Genomic_DNA"/>
</dbReference>